<gene>
    <name evidence="1" type="ORF">CLF_106410</name>
</gene>
<accession>G7YF52</accession>
<name>G7YF52_CLOSI</name>
<reference key="2">
    <citation type="submission" date="2011-10" db="EMBL/GenBank/DDBJ databases">
        <title>The genome and transcriptome sequence of Clonorchis sinensis provide insights into the carcinogenic liver fluke.</title>
        <authorList>
            <person name="Wang X."/>
            <person name="Huang Y."/>
            <person name="Chen W."/>
            <person name="Liu H."/>
            <person name="Guo L."/>
            <person name="Chen Y."/>
            <person name="Luo F."/>
            <person name="Zhou W."/>
            <person name="Sun J."/>
            <person name="Mao Q."/>
            <person name="Liang P."/>
            <person name="Zhou C."/>
            <person name="Tian Y."/>
            <person name="Men J."/>
            <person name="Lv X."/>
            <person name="Huang L."/>
            <person name="Zhou J."/>
            <person name="Hu Y."/>
            <person name="Li R."/>
            <person name="Zhang F."/>
            <person name="Lei H."/>
            <person name="Li X."/>
            <person name="Hu X."/>
            <person name="Liang C."/>
            <person name="Xu J."/>
            <person name="Wu Z."/>
            <person name="Yu X."/>
        </authorList>
    </citation>
    <scope>NUCLEOTIDE SEQUENCE</scope>
    <source>
        <strain>Henan</strain>
    </source>
</reference>
<sequence length="649" mass="73275">MAISPDGLVVEYGRADETLEKYQRQSFTQRPSRLAAYNNANRSRININNLCITRGLFQPTKRTPVSKRGDVTSGLIGIIGCHHQIIHTKLKSPNIFHDCIEFLVQLLGLLEECGDTRESTNCVLYIGNVGASGIAPLTRYCGREYIVCRVMRSGRYDVARNGVKREGTCSAYLWRCRQIHLPLKGEASVNFGWHGETSKYNATKFTDKIVAWIKTQEFGINIEYRRGTLRNKLCNMELKPHSHVTTVLSVVDKDYFRLVMLFCCLRNASVTSFRNVYKVKPAQCFIWYDIRDIAVHVHKGNYTQGFGKLFDRPRSALLLSGLKSKPDHISHKTAHKLTRTDCLVCFARQPSSMYAEARKRSAAGQTSESQQFLISSATDFEEIRFDNGVRRKSCDIYSLVIERLRYFSKLNEIVVLFNFSDITCSAGIITDAVIEPYSRKGFIPLAFVVLSDLRVRVPASVAYKKSDNCDKFSRDKLRQCCLPKKTRFRQFRVYCYDVKTHKNIVWFEGEATGFANKTFKFPMNVLHKSASSSIWYDIQHFAVCSSGLTTHWVAELASTAHERISLLGAHQDSKVFPEISWPEKSGIAVIGSTTADINGAFQAPGYTLEIGQSADSEAYSSEWKTGFLDGAIRVDEHTPPAVPGLTCFS</sequence>
<evidence type="ECO:0000313" key="2">
    <source>
        <dbReference type="Proteomes" id="UP000008909"/>
    </source>
</evidence>
<evidence type="ECO:0000313" key="1">
    <source>
        <dbReference type="EMBL" id="GAA51585.1"/>
    </source>
</evidence>
<keyword evidence="2" id="KW-1185">Reference proteome</keyword>
<proteinExistence type="predicted"/>
<dbReference type="AlphaFoldDB" id="G7YF52"/>
<protein>
    <submittedName>
        <fullName evidence="1">Uncharacterized protein</fullName>
    </submittedName>
</protein>
<reference evidence="1" key="1">
    <citation type="journal article" date="2011" name="Genome Biol.">
        <title>The draft genome of the carcinogenic human liver fluke Clonorchis sinensis.</title>
        <authorList>
            <person name="Wang X."/>
            <person name="Chen W."/>
            <person name="Huang Y."/>
            <person name="Sun J."/>
            <person name="Men J."/>
            <person name="Liu H."/>
            <person name="Luo F."/>
            <person name="Guo L."/>
            <person name="Lv X."/>
            <person name="Deng C."/>
            <person name="Zhou C."/>
            <person name="Fan Y."/>
            <person name="Li X."/>
            <person name="Huang L."/>
            <person name="Hu Y."/>
            <person name="Liang C."/>
            <person name="Hu X."/>
            <person name="Xu J."/>
            <person name="Yu X."/>
        </authorList>
    </citation>
    <scope>NUCLEOTIDE SEQUENCE [LARGE SCALE GENOMIC DNA]</scope>
    <source>
        <strain evidence="1">Henan</strain>
    </source>
</reference>
<dbReference type="EMBL" id="DF143172">
    <property type="protein sequence ID" value="GAA51585.1"/>
    <property type="molecule type" value="Genomic_DNA"/>
</dbReference>
<feature type="non-terminal residue" evidence="1">
    <location>
        <position position="649"/>
    </location>
</feature>
<organism evidence="1 2">
    <name type="scientific">Clonorchis sinensis</name>
    <name type="common">Chinese liver fluke</name>
    <dbReference type="NCBI Taxonomy" id="79923"/>
    <lineage>
        <taxon>Eukaryota</taxon>
        <taxon>Metazoa</taxon>
        <taxon>Spiralia</taxon>
        <taxon>Lophotrochozoa</taxon>
        <taxon>Platyhelminthes</taxon>
        <taxon>Trematoda</taxon>
        <taxon>Digenea</taxon>
        <taxon>Opisthorchiida</taxon>
        <taxon>Opisthorchiata</taxon>
        <taxon>Opisthorchiidae</taxon>
        <taxon>Clonorchis</taxon>
    </lineage>
</organism>
<dbReference type="Proteomes" id="UP000008909">
    <property type="component" value="Unassembled WGS sequence"/>
</dbReference>